<evidence type="ECO:0000313" key="2">
    <source>
        <dbReference type="EMBL" id="KAJ1085117.1"/>
    </source>
</evidence>
<name>A0AAV7L276_PLEWA</name>
<feature type="compositionally biased region" description="Basic and acidic residues" evidence="1">
    <location>
        <begin position="1"/>
        <end position="22"/>
    </location>
</feature>
<accession>A0AAV7L276</accession>
<sequence>MGYGRNRQEDGTGATRQEEKVLARWQRVVAKSTKTKPRREVARPPTNKHRGSFAKPATSPTLLTSSCGGPLRASDATPQRTPPTSGVQPVENPLGAGDCFAVDVTPHVKRNYKGQLEPVSPDQQLRGTT</sequence>
<feature type="compositionally biased region" description="Polar residues" evidence="1">
    <location>
        <begin position="76"/>
        <end position="87"/>
    </location>
</feature>
<dbReference type="AlphaFoldDB" id="A0AAV7L276"/>
<reference evidence="2" key="1">
    <citation type="journal article" date="2022" name="bioRxiv">
        <title>Sequencing and chromosome-scale assembly of the giantPleurodeles waltlgenome.</title>
        <authorList>
            <person name="Brown T."/>
            <person name="Elewa A."/>
            <person name="Iarovenko S."/>
            <person name="Subramanian E."/>
            <person name="Araus A.J."/>
            <person name="Petzold A."/>
            <person name="Susuki M."/>
            <person name="Suzuki K.-i.T."/>
            <person name="Hayashi T."/>
            <person name="Toyoda A."/>
            <person name="Oliveira C."/>
            <person name="Osipova E."/>
            <person name="Leigh N.D."/>
            <person name="Simon A."/>
            <person name="Yun M.H."/>
        </authorList>
    </citation>
    <scope>NUCLEOTIDE SEQUENCE</scope>
    <source>
        <strain evidence="2">20211129_DDA</strain>
        <tissue evidence="2">Liver</tissue>
    </source>
</reference>
<evidence type="ECO:0000313" key="3">
    <source>
        <dbReference type="Proteomes" id="UP001066276"/>
    </source>
</evidence>
<proteinExistence type="predicted"/>
<keyword evidence="3" id="KW-1185">Reference proteome</keyword>
<evidence type="ECO:0000256" key="1">
    <source>
        <dbReference type="SAM" id="MobiDB-lite"/>
    </source>
</evidence>
<gene>
    <name evidence="2" type="ORF">NDU88_005250</name>
</gene>
<protein>
    <submittedName>
        <fullName evidence="2">Uncharacterized protein</fullName>
    </submittedName>
</protein>
<organism evidence="2 3">
    <name type="scientific">Pleurodeles waltl</name>
    <name type="common">Iberian ribbed newt</name>
    <dbReference type="NCBI Taxonomy" id="8319"/>
    <lineage>
        <taxon>Eukaryota</taxon>
        <taxon>Metazoa</taxon>
        <taxon>Chordata</taxon>
        <taxon>Craniata</taxon>
        <taxon>Vertebrata</taxon>
        <taxon>Euteleostomi</taxon>
        <taxon>Amphibia</taxon>
        <taxon>Batrachia</taxon>
        <taxon>Caudata</taxon>
        <taxon>Salamandroidea</taxon>
        <taxon>Salamandridae</taxon>
        <taxon>Pleurodelinae</taxon>
        <taxon>Pleurodeles</taxon>
    </lineage>
</organism>
<feature type="compositionally biased region" description="Polar residues" evidence="1">
    <location>
        <begin position="58"/>
        <end position="67"/>
    </location>
</feature>
<dbReference type="Proteomes" id="UP001066276">
    <property type="component" value="Chromosome 12"/>
</dbReference>
<dbReference type="EMBL" id="JANPWB010000016">
    <property type="protein sequence ID" value="KAJ1085117.1"/>
    <property type="molecule type" value="Genomic_DNA"/>
</dbReference>
<feature type="region of interest" description="Disordered" evidence="1">
    <location>
        <begin position="1"/>
        <end position="98"/>
    </location>
</feature>
<comment type="caution">
    <text evidence="2">The sequence shown here is derived from an EMBL/GenBank/DDBJ whole genome shotgun (WGS) entry which is preliminary data.</text>
</comment>